<organism evidence="8 9">
    <name type="scientific">Cordyceps javanica</name>
    <dbReference type="NCBI Taxonomy" id="43265"/>
    <lineage>
        <taxon>Eukaryota</taxon>
        <taxon>Fungi</taxon>
        <taxon>Dikarya</taxon>
        <taxon>Ascomycota</taxon>
        <taxon>Pezizomycotina</taxon>
        <taxon>Sordariomycetes</taxon>
        <taxon>Hypocreomycetidae</taxon>
        <taxon>Hypocreales</taxon>
        <taxon>Cordycipitaceae</taxon>
        <taxon>Cordyceps</taxon>
    </lineage>
</organism>
<evidence type="ECO:0000256" key="1">
    <source>
        <dbReference type="ARBA" id="ARBA00004141"/>
    </source>
</evidence>
<name>A0A545UWD6_9HYPO</name>
<feature type="transmembrane region" description="Helical" evidence="7">
    <location>
        <begin position="105"/>
        <end position="124"/>
    </location>
</feature>
<proteinExistence type="predicted"/>
<evidence type="ECO:0000256" key="4">
    <source>
        <dbReference type="ARBA" id="ARBA00022989"/>
    </source>
</evidence>
<evidence type="ECO:0000256" key="7">
    <source>
        <dbReference type="SAM" id="Phobius"/>
    </source>
</evidence>
<keyword evidence="2" id="KW-0813">Transport</keyword>
<keyword evidence="4 7" id="KW-1133">Transmembrane helix</keyword>
<dbReference type="GO" id="GO:0016020">
    <property type="term" value="C:membrane"/>
    <property type="evidence" value="ECO:0007669"/>
    <property type="project" value="UniProtKB-SubCell"/>
</dbReference>
<sequence>MSPSTAWQDVEKEPSQSKPGPVSWLSLPRKDQLLILFLCRLVDFLQVASMQAYVFYQLKYMDESLSDASVSRQAGLLQACFTGAQVTTAMLWGKAADAHCCGRKLVVAVGLAGTAVSCLGYGFATTFFWAAFWRAVGGAVNGTVGVIRTMISEIIKEKKYQSRAFLILPMSFNIAGILGPFFGGMLASASTTLPGIFAPGAVFGFEWIQKYPFALPSLMNVLSLSIVTVIVMLFLEETSSSRRDIHDPALALGQRIKQSLFGVKANAGYSRLTASESCALDDMADGQAVTTQPAPCRRSTRRLPFSRIWTSNVIFTLITTAFYDFHLGAFGNIWSLFLSTPRYTTDHSAPVSSAEKRSLPLLFTGGLGMPASTVGIATSFLGMIGMGLQLTLYPPVQARLGTTRSFRWFLFLFPVCYFIVPYLAILPSSGTASDEASGPLVWLGILFVLFLAVTARTFTLPASIILLNNCSPHPSVLGTIHGLGQSVSAGFRTVGPVVGGWWYGYGLDIGMVAWGWWSVAIVSAVGCLTALGVYEGSGHEVRLEGEDEEDEQ</sequence>
<protein>
    <submittedName>
        <fullName evidence="8">MFS transporter</fullName>
    </submittedName>
</protein>
<dbReference type="Pfam" id="PF07690">
    <property type="entry name" value="MFS_1"/>
    <property type="match status" value="1"/>
</dbReference>
<keyword evidence="9" id="KW-1185">Reference proteome</keyword>
<feature type="transmembrane region" description="Helical" evidence="7">
    <location>
        <begin position="440"/>
        <end position="467"/>
    </location>
</feature>
<feature type="transmembrane region" description="Helical" evidence="7">
    <location>
        <begin position="408"/>
        <end position="428"/>
    </location>
</feature>
<feature type="transmembrane region" description="Helical" evidence="7">
    <location>
        <begin position="130"/>
        <end position="151"/>
    </location>
</feature>
<feature type="transmembrane region" description="Helical" evidence="7">
    <location>
        <begin position="367"/>
        <end position="388"/>
    </location>
</feature>
<comment type="subcellular location">
    <subcellularLocation>
        <location evidence="1">Membrane</location>
        <topology evidence="1">Multi-pass membrane protein</topology>
    </subcellularLocation>
</comment>
<dbReference type="PANTHER" id="PTHR23504:SF16">
    <property type="entry name" value="TRANSPORTER, PUTATIVE (AFU_ORTHOLOGUE AFUA_1G13970)-RELATED"/>
    <property type="match status" value="1"/>
</dbReference>
<gene>
    <name evidence="8" type="ORF">IF1G_07501</name>
</gene>
<comment type="caution">
    <text evidence="8">The sequence shown here is derived from an EMBL/GenBank/DDBJ whole genome shotgun (WGS) entry which is preliminary data.</text>
</comment>
<dbReference type="Proteomes" id="UP000315783">
    <property type="component" value="Unassembled WGS sequence"/>
</dbReference>
<evidence type="ECO:0000256" key="6">
    <source>
        <dbReference type="SAM" id="MobiDB-lite"/>
    </source>
</evidence>
<feature type="transmembrane region" description="Helical" evidence="7">
    <location>
        <begin position="514"/>
        <end position="534"/>
    </location>
</feature>
<evidence type="ECO:0000313" key="9">
    <source>
        <dbReference type="Proteomes" id="UP000315783"/>
    </source>
</evidence>
<dbReference type="SUPFAM" id="SSF103473">
    <property type="entry name" value="MFS general substrate transporter"/>
    <property type="match status" value="1"/>
</dbReference>
<reference evidence="8 9" key="1">
    <citation type="journal article" date="2019" name="Appl. Microbiol. Biotechnol.">
        <title>Genome sequence of Isaria javanica and comparative genome analysis insights into family S53 peptidase evolution in fungal entomopathogens.</title>
        <authorList>
            <person name="Lin R."/>
            <person name="Zhang X."/>
            <person name="Xin B."/>
            <person name="Zou M."/>
            <person name="Gao Y."/>
            <person name="Qin F."/>
            <person name="Hu Q."/>
            <person name="Xie B."/>
            <person name="Cheng X."/>
        </authorList>
    </citation>
    <scope>NUCLEOTIDE SEQUENCE [LARGE SCALE GENOMIC DNA]</scope>
    <source>
        <strain evidence="8 9">IJ1G</strain>
    </source>
</reference>
<feature type="transmembrane region" description="Helical" evidence="7">
    <location>
        <begin position="172"/>
        <end position="193"/>
    </location>
</feature>
<dbReference type="OrthoDB" id="10262656at2759"/>
<dbReference type="PANTHER" id="PTHR23504">
    <property type="entry name" value="MAJOR FACILITATOR SUPERFAMILY DOMAIN-CONTAINING PROTEIN 10"/>
    <property type="match status" value="1"/>
</dbReference>
<keyword evidence="5 7" id="KW-0472">Membrane</keyword>
<evidence type="ECO:0000256" key="5">
    <source>
        <dbReference type="ARBA" id="ARBA00023136"/>
    </source>
</evidence>
<evidence type="ECO:0000256" key="2">
    <source>
        <dbReference type="ARBA" id="ARBA00022448"/>
    </source>
</evidence>
<feature type="transmembrane region" description="Helical" evidence="7">
    <location>
        <begin position="213"/>
        <end position="235"/>
    </location>
</feature>
<accession>A0A545UWD6</accession>
<feature type="transmembrane region" description="Helical" evidence="7">
    <location>
        <begin position="33"/>
        <end position="56"/>
    </location>
</feature>
<dbReference type="GO" id="GO:0022857">
    <property type="term" value="F:transmembrane transporter activity"/>
    <property type="evidence" value="ECO:0007669"/>
    <property type="project" value="InterPro"/>
</dbReference>
<evidence type="ECO:0000256" key="3">
    <source>
        <dbReference type="ARBA" id="ARBA00022692"/>
    </source>
</evidence>
<dbReference type="InterPro" id="IPR011701">
    <property type="entry name" value="MFS"/>
</dbReference>
<dbReference type="EMBL" id="SPUK01000011">
    <property type="protein sequence ID" value="TQV93769.1"/>
    <property type="molecule type" value="Genomic_DNA"/>
</dbReference>
<keyword evidence="3 7" id="KW-0812">Transmembrane</keyword>
<dbReference type="Gene3D" id="1.20.1250.20">
    <property type="entry name" value="MFS general substrate transporter like domains"/>
    <property type="match status" value="1"/>
</dbReference>
<evidence type="ECO:0000313" key="8">
    <source>
        <dbReference type="EMBL" id="TQV93769.1"/>
    </source>
</evidence>
<feature type="region of interest" description="Disordered" evidence="6">
    <location>
        <begin position="1"/>
        <end position="21"/>
    </location>
</feature>
<feature type="transmembrane region" description="Helical" evidence="7">
    <location>
        <begin position="76"/>
        <end position="93"/>
    </location>
</feature>
<dbReference type="InterPro" id="IPR036259">
    <property type="entry name" value="MFS_trans_sf"/>
</dbReference>
<dbReference type="AlphaFoldDB" id="A0A545UWD6"/>
<feature type="transmembrane region" description="Helical" evidence="7">
    <location>
        <begin position="308"/>
        <end position="334"/>
    </location>
</feature>